<organism evidence="1 2">
    <name type="scientific">Aeromonas caviae</name>
    <name type="common">Aeromonas punctata</name>
    <dbReference type="NCBI Taxonomy" id="648"/>
    <lineage>
        <taxon>Bacteria</taxon>
        <taxon>Pseudomonadati</taxon>
        <taxon>Pseudomonadota</taxon>
        <taxon>Gammaproteobacteria</taxon>
        <taxon>Aeromonadales</taxon>
        <taxon>Aeromonadaceae</taxon>
        <taxon>Aeromonas</taxon>
    </lineage>
</organism>
<accession>A0A6S4T7H3</accession>
<name>A0A6S4T7H3_AERCA</name>
<protein>
    <submittedName>
        <fullName evidence="1">ATPase</fullName>
    </submittedName>
</protein>
<dbReference type="Proteomes" id="UP000515756">
    <property type="component" value="Chromosome"/>
</dbReference>
<reference evidence="1 2" key="1">
    <citation type="submission" date="2019-12" db="EMBL/GenBank/DDBJ databases">
        <title>complete genome sequences of Aeromonas caviae str. WP2-W18-ESBL-01 isolated from wastewater treatment plant effluent.</title>
        <authorList>
            <person name="Sekizuka T."/>
            <person name="Itokawa K."/>
            <person name="Yatsu K."/>
            <person name="Inamine Y."/>
            <person name="Kuroda M."/>
        </authorList>
    </citation>
    <scope>NUCLEOTIDE SEQUENCE [LARGE SCALE GENOMIC DNA]</scope>
    <source>
        <strain evidence="1 2">WP2-W18-ESBL-01</strain>
    </source>
</reference>
<evidence type="ECO:0000313" key="1">
    <source>
        <dbReference type="EMBL" id="BBQ31074.1"/>
    </source>
</evidence>
<dbReference type="Gene3D" id="3.30.565.10">
    <property type="entry name" value="Histidine kinase-like ATPase, C-terminal domain"/>
    <property type="match status" value="1"/>
</dbReference>
<sequence>METEKKDVGDGYVKVNAFPAKRFFVEMLTRDIELIDAILDLIDNCLDGAMRRTEQDIASSANPYEGYWAKIDFDGSNFRIEDNCGGIPRDIAINSAFRMGRPNNTRDKELPTVGVYGIGMKRAIFKLGAEAKISSVNGDDHFSVSIDKSWMDDDLSWDLPFVDLAKDDSVCEGTIISVTQLREGISRMLSDSVNFLAELRDVISTHFSFIILKGFKIQVNGKPIEPTINFLNIGPDFYEKDEAIAPYLYKNTINDVDINLAVGFYRSLPDDDEEQYLKEGRSETRKAGWTIVCNDRVVVHADKTKITGWGEAGVPQYHTQFISISGTVFFYSNNPSKLPLTTTKRGIDGNSDIYLTVKEYMRDGLKTFTSYTNKIKSSGKAYSSFMSDKVVESKTGTSIIDSLPKDKWISSRKSSGGMVFRPKLPMPPAEIETRRIQFTRSLEDIQLLSEFFFDDVDRSAALVGEKCFDEALKRAKS</sequence>
<proteinExistence type="predicted"/>
<dbReference type="Pfam" id="PF13589">
    <property type="entry name" value="HATPase_c_3"/>
    <property type="match status" value="1"/>
</dbReference>
<dbReference type="SUPFAM" id="SSF55874">
    <property type="entry name" value="ATPase domain of HSP90 chaperone/DNA topoisomerase II/histidine kinase"/>
    <property type="match status" value="1"/>
</dbReference>
<dbReference type="EMBL" id="AP021927">
    <property type="protein sequence ID" value="BBQ31074.1"/>
    <property type="molecule type" value="Genomic_DNA"/>
</dbReference>
<dbReference type="InterPro" id="IPR036890">
    <property type="entry name" value="HATPase_C_sf"/>
</dbReference>
<gene>
    <name evidence="1" type="ORF">WP2W18E01_26560</name>
</gene>
<dbReference type="REBASE" id="411773">
    <property type="entry name" value="AcaWP2ORF26550P"/>
</dbReference>
<dbReference type="AlphaFoldDB" id="A0A6S4T7H3"/>
<dbReference type="RefSeq" id="WP_182935029.1">
    <property type="nucleotide sequence ID" value="NZ_AP021927.1"/>
</dbReference>
<evidence type="ECO:0000313" key="2">
    <source>
        <dbReference type="Proteomes" id="UP000515756"/>
    </source>
</evidence>